<organism evidence="4 5">
    <name type="scientific">Enterococcus larvae</name>
    <dbReference type="NCBI Taxonomy" id="2794352"/>
    <lineage>
        <taxon>Bacteria</taxon>
        <taxon>Bacillati</taxon>
        <taxon>Bacillota</taxon>
        <taxon>Bacilli</taxon>
        <taxon>Lactobacillales</taxon>
        <taxon>Enterococcaceae</taxon>
        <taxon>Enterococcus</taxon>
    </lineage>
</organism>
<keyword evidence="5" id="KW-1185">Reference proteome</keyword>
<dbReference type="InterPro" id="IPR001034">
    <property type="entry name" value="DeoR_HTH"/>
</dbReference>
<dbReference type="InterPro" id="IPR013196">
    <property type="entry name" value="HTH_11"/>
</dbReference>
<dbReference type="InterPro" id="IPR051534">
    <property type="entry name" value="CBASS_pafABC_assoc_protein"/>
</dbReference>
<reference evidence="4 5" key="1">
    <citation type="submission" date="2020-12" db="EMBL/GenBank/DDBJ databases">
        <title>Vagococcus allomyrinae sp. nov. and Enterococcus lavae sp. nov., isolated from the larvae of Allomyrina dichotoma.</title>
        <authorList>
            <person name="Lee S.D."/>
        </authorList>
    </citation>
    <scope>NUCLEOTIDE SEQUENCE [LARGE SCALE GENOMIC DNA]</scope>
    <source>
        <strain evidence="4 5">BWM-S5</strain>
    </source>
</reference>
<dbReference type="Gene3D" id="1.10.10.10">
    <property type="entry name" value="Winged helix-like DNA-binding domain superfamily/Winged helix DNA-binding domain"/>
    <property type="match status" value="1"/>
</dbReference>
<evidence type="ECO:0000313" key="4">
    <source>
        <dbReference type="EMBL" id="MBP1047303.1"/>
    </source>
</evidence>
<dbReference type="PROSITE" id="PS52050">
    <property type="entry name" value="WYL"/>
    <property type="match status" value="1"/>
</dbReference>
<dbReference type="PROSITE" id="PS51000">
    <property type="entry name" value="HTH_DEOR_2"/>
    <property type="match status" value="1"/>
</dbReference>
<keyword evidence="2" id="KW-0804">Transcription</keyword>
<dbReference type="InterPro" id="IPR036388">
    <property type="entry name" value="WH-like_DNA-bd_sf"/>
</dbReference>
<dbReference type="Pfam" id="PF25583">
    <property type="entry name" value="WCX"/>
    <property type="match status" value="1"/>
</dbReference>
<dbReference type="InterPro" id="IPR026881">
    <property type="entry name" value="WYL_dom"/>
</dbReference>
<keyword evidence="1" id="KW-0805">Transcription regulation</keyword>
<dbReference type="PANTHER" id="PTHR34580:SF1">
    <property type="entry name" value="PROTEIN PAFC"/>
    <property type="match status" value="1"/>
</dbReference>
<dbReference type="InterPro" id="IPR036390">
    <property type="entry name" value="WH_DNA-bd_sf"/>
</dbReference>
<dbReference type="PIRSF" id="PIRSF016838">
    <property type="entry name" value="PafC"/>
    <property type="match status" value="1"/>
</dbReference>
<evidence type="ECO:0000256" key="2">
    <source>
        <dbReference type="ARBA" id="ARBA00023163"/>
    </source>
</evidence>
<dbReference type="SUPFAM" id="SSF46785">
    <property type="entry name" value="Winged helix' DNA-binding domain"/>
    <property type="match status" value="1"/>
</dbReference>
<proteinExistence type="predicted"/>
<name>A0ABS4CM97_9ENTE</name>
<evidence type="ECO:0000313" key="5">
    <source>
        <dbReference type="Proteomes" id="UP000673375"/>
    </source>
</evidence>
<feature type="domain" description="HTH deoR-type" evidence="3">
    <location>
        <begin position="2"/>
        <end position="57"/>
    </location>
</feature>
<evidence type="ECO:0000259" key="3">
    <source>
        <dbReference type="PROSITE" id="PS51000"/>
    </source>
</evidence>
<dbReference type="PANTHER" id="PTHR34580">
    <property type="match status" value="1"/>
</dbReference>
<dbReference type="InterPro" id="IPR057727">
    <property type="entry name" value="WCX_dom"/>
</dbReference>
<comment type="caution">
    <text evidence="4">The sequence shown here is derived from an EMBL/GenBank/DDBJ whole genome shotgun (WGS) entry which is preliminary data.</text>
</comment>
<evidence type="ECO:0000256" key="1">
    <source>
        <dbReference type="ARBA" id="ARBA00023015"/>
    </source>
</evidence>
<sequence>MKLERLVSIIMILLDKKRISAQELAERFEVSLRTIYRDIDSINMAGIPIRSTPGVGGGFEIMEQYKVDKKVFSTDDLSALLMGLSSLSNLVHGDELVHALAKVKSFVPEERAKDIEIKANQLSIDLSPWMGNKNTQAYLEMIKTALQENRLVSFDYADRYGNKTARTAEPYQLVLKNSHWYWQGYCLKRKDFRLFRVSRMSNLQLQKDTFTPQEYQKPELNFTDRLAEMQIKITIRIHKSIVDRVLDYCAYDDFSPDDDEHYLVRFPFVENDYYYSILLSFGNRCECLEPMPIREEVKRRIHDIAAVYEN</sequence>
<dbReference type="EMBL" id="JAEDXU010000007">
    <property type="protein sequence ID" value="MBP1047303.1"/>
    <property type="molecule type" value="Genomic_DNA"/>
</dbReference>
<dbReference type="Pfam" id="PF08279">
    <property type="entry name" value="HTH_11"/>
    <property type="match status" value="1"/>
</dbReference>
<gene>
    <name evidence="4" type="ORF">I6N96_13550</name>
</gene>
<dbReference type="Proteomes" id="UP000673375">
    <property type="component" value="Unassembled WGS sequence"/>
</dbReference>
<protein>
    <submittedName>
        <fullName evidence="4">YafY family transcriptional regulator</fullName>
    </submittedName>
</protein>
<dbReference type="Pfam" id="PF13280">
    <property type="entry name" value="WYL"/>
    <property type="match status" value="1"/>
</dbReference>
<dbReference type="InterPro" id="IPR028349">
    <property type="entry name" value="PafC-like"/>
</dbReference>
<dbReference type="RefSeq" id="WP_209558089.1">
    <property type="nucleotide sequence ID" value="NZ_JAEDXU010000007.1"/>
</dbReference>
<accession>A0ABS4CM97</accession>